<dbReference type="SUPFAM" id="SSF48371">
    <property type="entry name" value="ARM repeat"/>
    <property type="match status" value="1"/>
</dbReference>
<dbReference type="Gene3D" id="1.25.10.10">
    <property type="entry name" value="Leucine-rich Repeat Variant"/>
    <property type="match status" value="1"/>
</dbReference>
<proteinExistence type="predicted"/>
<dbReference type="EMBL" id="JAUCMV010000004">
    <property type="protein sequence ID" value="KAK0402038.1"/>
    <property type="molecule type" value="Genomic_DNA"/>
</dbReference>
<feature type="region of interest" description="Disordered" evidence="2">
    <location>
        <begin position="217"/>
        <end position="238"/>
    </location>
</feature>
<dbReference type="GO" id="GO:0007155">
    <property type="term" value="P:cell adhesion"/>
    <property type="evidence" value="ECO:0007669"/>
    <property type="project" value="InterPro"/>
</dbReference>
<sequence>MSIRRVTQCERNEIQNPFGAKEILFDFFKFPREGLVENNRKCREIASGAQQLAVSGKKAEATAPLLRHSPAAQYTIVPECFVQGVVPVEVRGAPNLPRWCHLRLAPFVSHMRRVAVAVVYRKAPRIAVGRFLPRRGAIVSFSGVFPGLVDSLQRPSVQSTVAFSMNPHPSDTPYGFPSQPYPPCSTFASTSSSAFPPQFPPRAQTSNSYYNFSKQCAPHSIHRPPSSQDYSSPGRVQQFQHSYPNKRNTQAWVSRFHNGLGCSPGPGSGVSSYNSSPAHSVISHVSRYSTASQLTVVTNISPVAYCGNSLSVPGNENIDPQHELKTLPVVINQLHANFHTKALPVEQVVRFLQTVTQSASQYSVVEQKRSRLAEFVDRGTLQRLFEYILATSGEILPRDSSAPVNDPFQVLRRVWKLMFFLSRCDVSTEALLQMKGMASQLVHCLLHAIRVGMNHSPYVVLVFRRLLESRHGAEFRQSARIGLAVERLLAYLPYCHTTMTPTQSSIASGNKFDVITCFRLLVTPEVGTRREADSTVRKKFVEAGGVEAMLHVMREDVEEPVLSSASGTLKAIVKTKGSEKIAERMVRLGALQILAARLDHGSPVLVQNCLMCMANICDQKAALATQSLETAITHTVAVLGSTEIRIDQFATGFLVNVCTIARLKEFVVRCGAVRALLQITSQHAFTFFNGKLGGIPSKPYVDALDNSVRTIAYLSHGISDPSVVRQLLHELTTFDDALNLFKNILKADPPPDSLLSRSARKFRFLTRENHLQLRRHVLLIVQRNVAQFRWVNPFADKLRAFAEAFIFPQTAFEMLFELTDALRYIHLKGNFGSRSTNEERQEIAKLLANVVPNLIHEFSRMPEFADYIAVWLKDERFANFLDSIKLLANEQMEIKLIDFCATLCDSVRVSKYAPEAFDMICTVIEQSRSGTVNVVFAYDRLLATVKTDEDRSNISGESMDFSS</sequence>
<dbReference type="AlphaFoldDB" id="A0AA39HA36"/>
<dbReference type="InterPro" id="IPR013284">
    <property type="entry name" value="Beta-catenin"/>
</dbReference>
<keyword evidence="1" id="KW-0217">Developmental protein</keyword>
<feature type="compositionally biased region" description="Polar residues" evidence="2">
    <location>
        <begin position="225"/>
        <end position="238"/>
    </location>
</feature>
<accession>A0AA39HA36</accession>
<dbReference type="InterPro" id="IPR000225">
    <property type="entry name" value="Armadillo"/>
</dbReference>
<name>A0AA39HA36_9BILA</name>
<comment type="caution">
    <text evidence="3">The sequence shown here is derived from an EMBL/GenBank/DDBJ whole genome shotgun (WGS) entry which is preliminary data.</text>
</comment>
<organism evidence="3 4">
    <name type="scientific">Steinernema hermaphroditum</name>
    <dbReference type="NCBI Taxonomy" id="289476"/>
    <lineage>
        <taxon>Eukaryota</taxon>
        <taxon>Metazoa</taxon>
        <taxon>Ecdysozoa</taxon>
        <taxon>Nematoda</taxon>
        <taxon>Chromadorea</taxon>
        <taxon>Rhabditida</taxon>
        <taxon>Tylenchina</taxon>
        <taxon>Panagrolaimomorpha</taxon>
        <taxon>Strongyloidoidea</taxon>
        <taxon>Steinernematidae</taxon>
        <taxon>Steinernema</taxon>
    </lineage>
</organism>
<evidence type="ECO:0000256" key="2">
    <source>
        <dbReference type="SAM" id="MobiDB-lite"/>
    </source>
</evidence>
<keyword evidence="4" id="KW-1185">Reference proteome</keyword>
<protein>
    <submittedName>
        <fullName evidence="3">Uncharacterized protein</fullName>
    </submittedName>
</protein>
<dbReference type="GO" id="GO:0045296">
    <property type="term" value="F:cadherin binding"/>
    <property type="evidence" value="ECO:0007669"/>
    <property type="project" value="InterPro"/>
</dbReference>
<dbReference type="SMART" id="SM00185">
    <property type="entry name" value="ARM"/>
    <property type="match status" value="2"/>
</dbReference>
<reference evidence="3" key="1">
    <citation type="submission" date="2023-06" db="EMBL/GenBank/DDBJ databases">
        <title>Genomic analysis of the entomopathogenic nematode Steinernema hermaphroditum.</title>
        <authorList>
            <person name="Schwarz E.M."/>
            <person name="Heppert J.K."/>
            <person name="Baniya A."/>
            <person name="Schwartz H.T."/>
            <person name="Tan C.-H."/>
            <person name="Antoshechkin I."/>
            <person name="Sternberg P.W."/>
            <person name="Goodrich-Blair H."/>
            <person name="Dillman A.R."/>
        </authorList>
    </citation>
    <scope>NUCLEOTIDE SEQUENCE</scope>
    <source>
        <strain evidence="3">PS9179</strain>
        <tissue evidence="3">Whole animal</tissue>
    </source>
</reference>
<evidence type="ECO:0000313" key="3">
    <source>
        <dbReference type="EMBL" id="KAK0402038.1"/>
    </source>
</evidence>
<dbReference type="InterPro" id="IPR011989">
    <property type="entry name" value="ARM-like"/>
</dbReference>
<dbReference type="InterPro" id="IPR016024">
    <property type="entry name" value="ARM-type_fold"/>
</dbReference>
<gene>
    <name evidence="3" type="ORF">QR680_016109</name>
</gene>
<dbReference type="PANTHER" id="PTHR45976">
    <property type="entry name" value="ARMADILLO SEGMENT POLARITY PROTEIN"/>
    <property type="match status" value="1"/>
</dbReference>
<dbReference type="Proteomes" id="UP001175271">
    <property type="component" value="Unassembled WGS sequence"/>
</dbReference>
<evidence type="ECO:0000313" key="4">
    <source>
        <dbReference type="Proteomes" id="UP001175271"/>
    </source>
</evidence>
<evidence type="ECO:0000256" key="1">
    <source>
        <dbReference type="ARBA" id="ARBA00022473"/>
    </source>
</evidence>